<keyword evidence="1 7" id="KW-0436">Ligase</keyword>
<dbReference type="AlphaFoldDB" id="A0A1G1ZPM9"/>
<comment type="subcellular location">
    <subcellularLocation>
        <location evidence="7">Cytoplasm</location>
    </subcellularLocation>
</comment>
<dbReference type="InterPro" id="IPR044136">
    <property type="entry name" value="Lys-tRNA-ligase_II_N"/>
</dbReference>
<dbReference type="PROSITE" id="PS50862">
    <property type="entry name" value="AA_TRNA_LIGASE_II"/>
    <property type="match status" value="1"/>
</dbReference>
<keyword evidence="7 8" id="KW-0460">Magnesium</keyword>
<dbReference type="InterPro" id="IPR018149">
    <property type="entry name" value="Lys-tRNA-synth_II_C"/>
</dbReference>
<feature type="binding site" evidence="7">
    <location>
        <position position="401"/>
    </location>
    <ligand>
        <name>Mg(2+)</name>
        <dbReference type="ChEBI" id="CHEBI:18420"/>
        <label>2</label>
    </ligand>
</feature>
<dbReference type="SUPFAM" id="SSF55681">
    <property type="entry name" value="Class II aaRS and biotin synthetases"/>
    <property type="match status" value="1"/>
</dbReference>
<keyword evidence="2 7" id="KW-0479">Metal-binding</keyword>
<dbReference type="InterPro" id="IPR002313">
    <property type="entry name" value="Lys-tRNA-ligase_II"/>
</dbReference>
<dbReference type="GO" id="GO:0005524">
    <property type="term" value="F:ATP binding"/>
    <property type="evidence" value="ECO:0007669"/>
    <property type="project" value="UniProtKB-UniRule"/>
</dbReference>
<dbReference type="EMBL" id="MHJI01000012">
    <property type="protein sequence ID" value="OGY65817.1"/>
    <property type="molecule type" value="Genomic_DNA"/>
</dbReference>
<evidence type="ECO:0000256" key="3">
    <source>
        <dbReference type="ARBA" id="ARBA00022741"/>
    </source>
</evidence>
<comment type="subunit">
    <text evidence="7">Homodimer.</text>
</comment>
<evidence type="ECO:0000313" key="11">
    <source>
        <dbReference type="Proteomes" id="UP000178517"/>
    </source>
</evidence>
<dbReference type="InterPro" id="IPR004364">
    <property type="entry name" value="Aa-tRNA-synt_II"/>
</dbReference>
<dbReference type="GO" id="GO:0000287">
    <property type="term" value="F:magnesium ion binding"/>
    <property type="evidence" value="ECO:0007669"/>
    <property type="project" value="UniProtKB-UniRule"/>
</dbReference>
<dbReference type="PANTHER" id="PTHR42918:SF15">
    <property type="entry name" value="LYSINE--TRNA LIGASE, CHLOROPLASTIC_MITOCHONDRIAL"/>
    <property type="match status" value="1"/>
</dbReference>
<evidence type="ECO:0000259" key="9">
    <source>
        <dbReference type="PROSITE" id="PS50862"/>
    </source>
</evidence>
<gene>
    <name evidence="7" type="primary">lysS</name>
    <name evidence="10" type="ORF">A3A04_00395</name>
</gene>
<dbReference type="NCBIfam" id="NF001756">
    <property type="entry name" value="PRK00484.1"/>
    <property type="match status" value="1"/>
</dbReference>
<dbReference type="InterPro" id="IPR045864">
    <property type="entry name" value="aa-tRNA-synth_II/BPL/LPL"/>
</dbReference>
<feature type="binding site" evidence="7">
    <location>
        <position position="401"/>
    </location>
    <ligand>
        <name>Mg(2+)</name>
        <dbReference type="ChEBI" id="CHEBI:18420"/>
        <label>1</label>
    </ligand>
</feature>
<dbReference type="GO" id="GO:0005829">
    <property type="term" value="C:cytosol"/>
    <property type="evidence" value="ECO:0007669"/>
    <property type="project" value="TreeGrafter"/>
</dbReference>
<keyword evidence="4 7" id="KW-0067">ATP-binding</keyword>
<dbReference type="Gene3D" id="3.30.930.10">
    <property type="entry name" value="Bira Bifunctional Protein, Domain 2"/>
    <property type="match status" value="1"/>
</dbReference>
<comment type="caution">
    <text evidence="10">The sequence shown here is derived from an EMBL/GenBank/DDBJ whole genome shotgun (WGS) entry which is preliminary data.</text>
</comment>
<comment type="similarity">
    <text evidence="7">Belongs to the class-II aminoacyl-tRNA synthetase family.</text>
</comment>
<comment type="catalytic activity">
    <reaction evidence="6 7 8">
        <text>tRNA(Lys) + L-lysine + ATP = L-lysyl-tRNA(Lys) + AMP + diphosphate</text>
        <dbReference type="Rhea" id="RHEA:20792"/>
        <dbReference type="Rhea" id="RHEA-COMP:9696"/>
        <dbReference type="Rhea" id="RHEA-COMP:9697"/>
        <dbReference type="ChEBI" id="CHEBI:30616"/>
        <dbReference type="ChEBI" id="CHEBI:32551"/>
        <dbReference type="ChEBI" id="CHEBI:33019"/>
        <dbReference type="ChEBI" id="CHEBI:78442"/>
        <dbReference type="ChEBI" id="CHEBI:78529"/>
        <dbReference type="ChEBI" id="CHEBI:456215"/>
        <dbReference type="EC" id="6.1.1.6"/>
    </reaction>
</comment>
<evidence type="ECO:0000256" key="2">
    <source>
        <dbReference type="ARBA" id="ARBA00022723"/>
    </source>
</evidence>
<evidence type="ECO:0000256" key="4">
    <source>
        <dbReference type="ARBA" id="ARBA00022840"/>
    </source>
</evidence>
<dbReference type="NCBIfam" id="TIGR00499">
    <property type="entry name" value="lysS_bact"/>
    <property type="match status" value="1"/>
</dbReference>
<keyword evidence="3 7" id="KW-0547">Nucleotide-binding</keyword>
<dbReference type="Proteomes" id="UP000178517">
    <property type="component" value="Unassembled WGS sequence"/>
</dbReference>
<dbReference type="PANTHER" id="PTHR42918">
    <property type="entry name" value="LYSYL-TRNA SYNTHETASE"/>
    <property type="match status" value="1"/>
</dbReference>
<reference evidence="10 11" key="1">
    <citation type="journal article" date="2016" name="Nat. Commun.">
        <title>Thousands of microbial genomes shed light on interconnected biogeochemical processes in an aquifer system.</title>
        <authorList>
            <person name="Anantharaman K."/>
            <person name="Brown C.T."/>
            <person name="Hug L.A."/>
            <person name="Sharon I."/>
            <person name="Castelle C.J."/>
            <person name="Probst A.J."/>
            <person name="Thomas B.C."/>
            <person name="Singh A."/>
            <person name="Wilkins M.J."/>
            <person name="Karaoz U."/>
            <person name="Brodie E.L."/>
            <person name="Williams K.H."/>
            <person name="Hubbard S.S."/>
            <person name="Banfield J.F."/>
        </authorList>
    </citation>
    <scope>NUCLEOTIDE SEQUENCE [LARGE SCALE GENOMIC DNA]</scope>
</reference>
<dbReference type="Gene3D" id="2.40.50.140">
    <property type="entry name" value="Nucleic acid-binding proteins"/>
    <property type="match status" value="1"/>
</dbReference>
<accession>A0A1G1ZPM9</accession>
<sequence length="483" mass="56414">MLDDIISERLKKKERLESLGFSSYPAESKRTHGVDDVLKNFEPFLREEKKVFIVGRIKAVRNQGGVIFSNLEDETGKLQIIIKKDLLSHFSLIEECLDIGDIIEIHGIPFVTKRGEKSIVAHEMRWLTKSLRPIPSEWYGIEDVELRLRKRYLDILVNKDIKELFIKKSNFWDAARKYMKKSGFLEVETSILESIPGGADAEPFVTHHNALDVDFYLRISLELPLKRLLVAGYEKVFEIGRVFRNEGIDHEHLQDYTQLEFYSAYEDYRGLMRFVEKMYKYIIKETLHTFTHSYRGNTISWDSRWPKIEYYQIFKDLVGLDLKKATREELLEEARRRKFDAASNLGRGRLIDLLYKKVVRHTLISPVFLVNPPSDIEPLAKRMKKSSDRVERFQVVAGGTELGKGFSENNDPIDQRERFKEQMSLRELGDPEAQRLDEDFLEALEYGMPPAAGYGFSERLFSVLMDKPVRESVIFPLMRPKNE</sequence>
<dbReference type="HAMAP" id="MF_00252">
    <property type="entry name" value="Lys_tRNA_synth_class2"/>
    <property type="match status" value="1"/>
</dbReference>
<evidence type="ECO:0000313" key="10">
    <source>
        <dbReference type="EMBL" id="OGY65817.1"/>
    </source>
</evidence>
<feature type="domain" description="Aminoacyl-transfer RNA synthetases class-II family profile" evidence="9">
    <location>
        <begin position="174"/>
        <end position="480"/>
    </location>
</feature>
<comment type="caution">
    <text evidence="7">Lacks conserved residue(s) required for the propagation of feature annotation.</text>
</comment>
<dbReference type="InterPro" id="IPR006195">
    <property type="entry name" value="aa-tRNA-synth_II"/>
</dbReference>
<name>A0A1G1ZPM9_9BACT</name>
<dbReference type="SUPFAM" id="SSF50249">
    <property type="entry name" value="Nucleic acid-binding proteins"/>
    <property type="match status" value="1"/>
</dbReference>
<keyword evidence="7" id="KW-0963">Cytoplasm</keyword>
<evidence type="ECO:0000256" key="7">
    <source>
        <dbReference type="HAMAP-Rule" id="MF_00252"/>
    </source>
</evidence>
<dbReference type="GO" id="GO:0004824">
    <property type="term" value="F:lysine-tRNA ligase activity"/>
    <property type="evidence" value="ECO:0007669"/>
    <property type="project" value="UniProtKB-UniRule"/>
</dbReference>
<dbReference type="GO" id="GO:0000049">
    <property type="term" value="F:tRNA binding"/>
    <property type="evidence" value="ECO:0007669"/>
    <property type="project" value="TreeGrafter"/>
</dbReference>
<dbReference type="GO" id="GO:0006430">
    <property type="term" value="P:lysyl-tRNA aminoacylation"/>
    <property type="evidence" value="ECO:0007669"/>
    <property type="project" value="UniProtKB-UniRule"/>
</dbReference>
<dbReference type="InterPro" id="IPR012340">
    <property type="entry name" value="NA-bd_OB-fold"/>
</dbReference>
<dbReference type="Pfam" id="PF01336">
    <property type="entry name" value="tRNA_anti-codon"/>
    <property type="match status" value="1"/>
</dbReference>
<dbReference type="STRING" id="1798406.A3A04_00395"/>
<dbReference type="Pfam" id="PF00152">
    <property type="entry name" value="tRNA-synt_2"/>
    <property type="match status" value="1"/>
</dbReference>
<protein>
    <recommendedName>
        <fullName evidence="7">Lysine--tRNA ligase</fullName>
        <ecNumber evidence="7">6.1.1.6</ecNumber>
    </recommendedName>
    <alternativeName>
        <fullName evidence="7">Lysyl-tRNA synthetase</fullName>
        <shortName evidence="7">LysRS</shortName>
    </alternativeName>
</protein>
<dbReference type="PRINTS" id="PR00982">
    <property type="entry name" value="TRNASYNTHLYS"/>
</dbReference>
<evidence type="ECO:0000256" key="6">
    <source>
        <dbReference type="ARBA" id="ARBA00048573"/>
    </source>
</evidence>
<proteinExistence type="inferred from homology"/>
<keyword evidence="7" id="KW-0648">Protein biosynthesis</keyword>
<evidence type="ECO:0000256" key="1">
    <source>
        <dbReference type="ARBA" id="ARBA00022598"/>
    </source>
</evidence>
<evidence type="ECO:0000256" key="5">
    <source>
        <dbReference type="ARBA" id="ARBA00023146"/>
    </source>
</evidence>
<dbReference type="EC" id="6.1.1.6" evidence="7"/>
<keyword evidence="5 7" id="KW-0030">Aminoacyl-tRNA synthetase</keyword>
<organism evidence="10 11">
    <name type="scientific">Candidatus Harrisonbacteria bacterium RIFCSPLOWO2_01_FULL_40_28</name>
    <dbReference type="NCBI Taxonomy" id="1798406"/>
    <lineage>
        <taxon>Bacteria</taxon>
        <taxon>Candidatus Harrisoniibacteriota</taxon>
    </lineage>
</organism>
<comment type="cofactor">
    <cofactor evidence="7 8">
        <name>Mg(2+)</name>
        <dbReference type="ChEBI" id="CHEBI:18420"/>
    </cofactor>
    <text evidence="7 8">Binds 3 Mg(2+) ions per subunit.</text>
</comment>
<dbReference type="InterPro" id="IPR004365">
    <property type="entry name" value="NA-bd_OB_tRNA"/>
</dbReference>
<evidence type="ECO:0000256" key="8">
    <source>
        <dbReference type="RuleBase" id="RU000336"/>
    </source>
</evidence>
<dbReference type="CDD" id="cd04322">
    <property type="entry name" value="LysRS_N"/>
    <property type="match status" value="1"/>
</dbReference>